<dbReference type="Gene3D" id="1.10.1420.10">
    <property type="match status" value="3"/>
</dbReference>
<feature type="domain" description="DNA mismatch repair protein MutS core" evidence="7">
    <location>
        <begin position="52"/>
        <end position="346"/>
    </location>
</feature>
<evidence type="ECO:0000256" key="4">
    <source>
        <dbReference type="ARBA" id="ARBA00023125"/>
    </source>
</evidence>
<dbReference type="Pfam" id="PF05192">
    <property type="entry name" value="MutS_III"/>
    <property type="match status" value="1"/>
</dbReference>
<keyword evidence="3" id="KW-0067">ATP-binding</keyword>
<evidence type="ECO:0000256" key="6">
    <source>
        <dbReference type="SAM" id="Coils"/>
    </source>
</evidence>
<dbReference type="RefSeq" id="XP_049122934.1">
    <property type="nucleotide sequence ID" value="XM_049266977.1"/>
</dbReference>
<reference evidence="9 10" key="1">
    <citation type="submission" date="2022-03" db="EMBL/GenBank/DDBJ databases">
        <title>Genome data of Colletotrichum spp.</title>
        <authorList>
            <person name="Utami Y.D."/>
            <person name="Hiruma K."/>
        </authorList>
    </citation>
    <scope>NUCLEOTIDE SEQUENCE [LARGE SCALE GENOMIC DNA]</scope>
    <source>
        <strain evidence="9 10">MAFF 239500</strain>
    </source>
</reference>
<dbReference type="GeneID" id="73321567"/>
<feature type="domain" description="DNA mismatch repair proteins mutS family" evidence="8">
    <location>
        <begin position="378"/>
        <end position="507"/>
    </location>
</feature>
<dbReference type="SUPFAM" id="SSF48334">
    <property type="entry name" value="DNA repair protein MutS, domain III"/>
    <property type="match status" value="1"/>
</dbReference>
<dbReference type="GO" id="GO:0005524">
    <property type="term" value="F:ATP binding"/>
    <property type="evidence" value="ECO:0007669"/>
    <property type="project" value="UniProtKB-KW"/>
</dbReference>
<dbReference type="GO" id="GO:0030983">
    <property type="term" value="F:mismatched DNA binding"/>
    <property type="evidence" value="ECO:0007669"/>
    <property type="project" value="InterPro"/>
</dbReference>
<dbReference type="GO" id="GO:0007131">
    <property type="term" value="P:reciprocal meiotic recombination"/>
    <property type="evidence" value="ECO:0007669"/>
    <property type="project" value="TreeGrafter"/>
</dbReference>
<keyword evidence="4" id="KW-0238">DNA-binding</keyword>
<dbReference type="Gene3D" id="3.40.50.300">
    <property type="entry name" value="P-loop containing nucleotide triphosphate hydrolases"/>
    <property type="match status" value="1"/>
</dbReference>
<evidence type="ECO:0000259" key="8">
    <source>
        <dbReference type="SMART" id="SM00534"/>
    </source>
</evidence>
<organism evidence="9 10">
    <name type="scientific">Colletotrichum spaethianum</name>
    <dbReference type="NCBI Taxonomy" id="700344"/>
    <lineage>
        <taxon>Eukaryota</taxon>
        <taxon>Fungi</taxon>
        <taxon>Dikarya</taxon>
        <taxon>Ascomycota</taxon>
        <taxon>Pezizomycotina</taxon>
        <taxon>Sordariomycetes</taxon>
        <taxon>Hypocreomycetidae</taxon>
        <taxon>Glomerellales</taxon>
        <taxon>Glomerellaceae</taxon>
        <taxon>Colletotrichum</taxon>
        <taxon>Colletotrichum spaethianum species complex</taxon>
    </lineage>
</organism>
<dbReference type="InterPro" id="IPR045076">
    <property type="entry name" value="MutS"/>
</dbReference>
<dbReference type="PANTHER" id="PTHR11361">
    <property type="entry name" value="DNA MISMATCH REPAIR PROTEIN MUTS FAMILY MEMBER"/>
    <property type="match status" value="1"/>
</dbReference>
<dbReference type="GO" id="GO:0006298">
    <property type="term" value="P:mismatch repair"/>
    <property type="evidence" value="ECO:0007669"/>
    <property type="project" value="InterPro"/>
</dbReference>
<dbReference type="InterPro" id="IPR036187">
    <property type="entry name" value="DNA_mismatch_repair_MutS_sf"/>
</dbReference>
<gene>
    <name evidence="9" type="ORF">ColSpa_00765</name>
</gene>
<evidence type="ECO:0000313" key="9">
    <source>
        <dbReference type="EMBL" id="GKT40584.1"/>
    </source>
</evidence>
<dbReference type="SMART" id="SM00534">
    <property type="entry name" value="MUTSac"/>
    <property type="match status" value="1"/>
</dbReference>
<dbReference type="SUPFAM" id="SSF52540">
    <property type="entry name" value="P-loop containing nucleoside triphosphate hydrolases"/>
    <property type="match status" value="1"/>
</dbReference>
<dbReference type="GO" id="GO:0005634">
    <property type="term" value="C:nucleus"/>
    <property type="evidence" value="ECO:0007669"/>
    <property type="project" value="TreeGrafter"/>
</dbReference>
<dbReference type="AlphaFoldDB" id="A0AA37L4U3"/>
<comment type="caution">
    <text evidence="9">The sequence shown here is derived from an EMBL/GenBank/DDBJ whole genome shotgun (WGS) entry which is preliminary data.</text>
</comment>
<dbReference type="SMART" id="SM00533">
    <property type="entry name" value="MUTSd"/>
    <property type="match status" value="1"/>
</dbReference>
<dbReference type="PANTHER" id="PTHR11361:SF21">
    <property type="entry name" value="MUTS PROTEIN HOMOLOG 4"/>
    <property type="match status" value="1"/>
</dbReference>
<dbReference type="EMBL" id="BQXU01000001">
    <property type="protein sequence ID" value="GKT40584.1"/>
    <property type="molecule type" value="Genomic_DNA"/>
</dbReference>
<keyword evidence="6" id="KW-0175">Coiled coil</keyword>
<evidence type="ECO:0000256" key="2">
    <source>
        <dbReference type="ARBA" id="ARBA00022741"/>
    </source>
</evidence>
<evidence type="ECO:0000256" key="5">
    <source>
        <dbReference type="ARBA" id="ARBA00023254"/>
    </source>
</evidence>
<dbReference type="GO" id="GO:0140664">
    <property type="term" value="F:ATP-dependent DNA damage sensor activity"/>
    <property type="evidence" value="ECO:0007669"/>
    <property type="project" value="InterPro"/>
</dbReference>
<evidence type="ECO:0000256" key="3">
    <source>
        <dbReference type="ARBA" id="ARBA00022840"/>
    </source>
</evidence>
<sequence>MIKTIKFLEVEFSLCIIPHSLRIRYQPSEDTMMIDVSTIMSLEILQNLRNSKSKDTLFGILKHTRTPMGSRVLRSNLLQPSTLKDSYLEPRYDALEELLANHEMFLGVREGTGARYKPLLTKIRDLCRPELTETVRNLVYEGIIEDVTYVNSALDLRNQRTFASGVNGLLDVARQAYKENTNDVHSHVEELNSKNRSYWLPAIPTEAYQFAEEYNIEADLRYDTGRKYWIRLRAVDFEDRQVPLVLVNQTRKGPYIECLTLRLKKLNQRIADSVAEVVMLSDKVIQDLMDSIRTQLQPLYRVCDSIALLDMIASFAQASSTQDWKRPEIADTLALKAARHPILDKVRPYISFLHPKLTRRQILKAPFVPNDYYATDDYRFQIVTGCNMSGKTTYIRSIPLLQIMAQIGCFVPVEYASFPIVHNIFARVTTDDKIESNMSTFSLEMREMAFILSNVTDKSIVIIDELGRATSTRDGLAIAIAMAEALIQSHATVWFATHFTELDVYDN</sequence>
<keyword evidence="10" id="KW-1185">Reference proteome</keyword>
<evidence type="ECO:0000313" key="10">
    <source>
        <dbReference type="Proteomes" id="UP001055115"/>
    </source>
</evidence>
<dbReference type="InterPro" id="IPR007696">
    <property type="entry name" value="DNA_mismatch_repair_MutS_core"/>
</dbReference>
<dbReference type="InterPro" id="IPR027417">
    <property type="entry name" value="P-loop_NTPase"/>
</dbReference>
<keyword evidence="2" id="KW-0547">Nucleotide-binding</keyword>
<dbReference type="InterPro" id="IPR000432">
    <property type="entry name" value="DNA_mismatch_repair_MutS_C"/>
</dbReference>
<dbReference type="Proteomes" id="UP001055115">
    <property type="component" value="Unassembled WGS sequence"/>
</dbReference>
<keyword evidence="5" id="KW-0469">Meiosis</keyword>
<evidence type="ECO:0000256" key="1">
    <source>
        <dbReference type="ARBA" id="ARBA00006271"/>
    </source>
</evidence>
<accession>A0AA37L4U3</accession>
<proteinExistence type="inferred from homology"/>
<dbReference type="Pfam" id="PF00488">
    <property type="entry name" value="MutS_V"/>
    <property type="match status" value="1"/>
</dbReference>
<feature type="coiled-coil region" evidence="6">
    <location>
        <begin position="256"/>
        <end position="283"/>
    </location>
</feature>
<name>A0AA37L4U3_9PEZI</name>
<comment type="similarity">
    <text evidence="1">Belongs to the DNA mismatch repair MutS family.</text>
</comment>
<evidence type="ECO:0000259" key="7">
    <source>
        <dbReference type="SMART" id="SM00533"/>
    </source>
</evidence>
<protein>
    <submittedName>
        <fullName evidence="9">Protein MutS 4</fullName>
    </submittedName>
</protein>